<dbReference type="GO" id="GO:0004888">
    <property type="term" value="F:transmembrane signaling receptor activity"/>
    <property type="evidence" value="ECO:0007669"/>
    <property type="project" value="InterPro"/>
</dbReference>
<evidence type="ECO:0000256" key="1">
    <source>
        <dbReference type="ARBA" id="ARBA00023224"/>
    </source>
</evidence>
<dbReference type="CDD" id="cd00130">
    <property type="entry name" value="PAS"/>
    <property type="match status" value="2"/>
</dbReference>
<evidence type="ECO:0000259" key="6">
    <source>
        <dbReference type="PROSITE" id="PS50113"/>
    </source>
</evidence>
<dbReference type="SUPFAM" id="SSF55785">
    <property type="entry name" value="PYP-like sensor domain (PAS domain)"/>
    <property type="match status" value="2"/>
</dbReference>
<name>A0A0W8FGB1_9ZZZZ</name>
<dbReference type="PROSITE" id="PS50885">
    <property type="entry name" value="HAMP"/>
    <property type="match status" value="1"/>
</dbReference>
<feature type="domain" description="PAS" evidence="5">
    <location>
        <begin position="106"/>
        <end position="146"/>
    </location>
</feature>
<dbReference type="PROSITE" id="PS50112">
    <property type="entry name" value="PAS"/>
    <property type="match status" value="1"/>
</dbReference>
<dbReference type="InterPro" id="IPR000700">
    <property type="entry name" value="PAS-assoc_C"/>
</dbReference>
<keyword evidence="3" id="KW-0175">Coiled coil</keyword>
<evidence type="ECO:0000256" key="3">
    <source>
        <dbReference type="SAM" id="Coils"/>
    </source>
</evidence>
<keyword evidence="1" id="KW-0807">Transducer</keyword>
<evidence type="ECO:0000259" key="5">
    <source>
        <dbReference type="PROSITE" id="PS50112"/>
    </source>
</evidence>
<dbReference type="PANTHER" id="PTHR32089:SF112">
    <property type="entry name" value="LYSOZYME-LIKE PROTEIN-RELATED"/>
    <property type="match status" value="1"/>
</dbReference>
<sequence>MKRNVRIMTGKPGRKALFTGPLQNGAPASEVSNRAAVGIPSEFEKSLERAMKGDFSTTIDVSALPDEFRQLAGSMNRLYEKLADDKEEVRNQMVKMTGLQHRSDIIIQQNPMPMLVVDADMKVVVANDAYVEMSGISRERALSMSLRDFKVLSQKGEGIKKAIQEKKRSYGEVTVELPSGTHILEQYGIPLLDGDGEITGLLIVYNDITARREEEEKINVQMKEIIELQRRAETIIQQNPMPMLVVGADMQVAVANDAYVRMSGISRERVLSMSLRDFKVLSQQGEGLKQVIQEKKRSYGEVAVELPSGTHILEQYGIPLLDENGEIQNILIVYNDITEQREKEAQVRRLMESEQEKAKILAESADELGMALAAMAKGDLTAFVSADESDPLKRVKDDYNTSLNAVRALMSEINRAASQVEQTTHEVSTSSDEISRATEQVALSTQRSSEDVKAQLERIENVNREITDLSASIEEIAGTSQEVMGHAMKASAEGSNAAELGQTATKKMQLVEGISLQSVQEITELNTRMREINNIVKMITDIANQTNLLALNAAIEAARAGEHGRGFAVVAGEIRNLAGESKGASQEIENLIRAIQASSDKTADSMKSSHAEIQAGIESVNEAILALNRIISEAEVVAHGITEITRATEDQAHSTNLVMQNMEDSTRMMKENMDRMEDMAALAEEVSASTEEVGSASHELAAMAASLKKLMEQFRLN</sequence>
<dbReference type="InterPro" id="IPR003660">
    <property type="entry name" value="HAMP_dom"/>
</dbReference>
<dbReference type="GO" id="GO:0006935">
    <property type="term" value="P:chemotaxis"/>
    <property type="evidence" value="ECO:0007669"/>
    <property type="project" value="InterPro"/>
</dbReference>
<dbReference type="SMART" id="SM00091">
    <property type="entry name" value="PAS"/>
    <property type="match status" value="2"/>
</dbReference>
<dbReference type="PANTHER" id="PTHR32089">
    <property type="entry name" value="METHYL-ACCEPTING CHEMOTAXIS PROTEIN MCPB"/>
    <property type="match status" value="1"/>
</dbReference>
<evidence type="ECO:0000313" key="8">
    <source>
        <dbReference type="EMBL" id="KUG19876.1"/>
    </source>
</evidence>
<dbReference type="GO" id="GO:0016020">
    <property type="term" value="C:membrane"/>
    <property type="evidence" value="ECO:0007669"/>
    <property type="project" value="InterPro"/>
</dbReference>
<dbReference type="AlphaFoldDB" id="A0A0W8FGB1"/>
<dbReference type="InterPro" id="IPR004089">
    <property type="entry name" value="MCPsignal_dom"/>
</dbReference>
<dbReference type="CDD" id="cd11386">
    <property type="entry name" value="MCP_signal"/>
    <property type="match status" value="1"/>
</dbReference>
<dbReference type="InterPro" id="IPR013656">
    <property type="entry name" value="PAS_4"/>
</dbReference>
<dbReference type="InterPro" id="IPR004090">
    <property type="entry name" value="Chemotax_Me-accpt_rcpt"/>
</dbReference>
<feature type="coiled-coil region" evidence="3">
    <location>
        <begin position="406"/>
        <end position="472"/>
    </location>
</feature>
<dbReference type="SUPFAM" id="SSF58104">
    <property type="entry name" value="Methyl-accepting chemotaxis protein (MCP) signaling domain"/>
    <property type="match status" value="1"/>
</dbReference>
<dbReference type="Pfam" id="PF00015">
    <property type="entry name" value="MCPsignal"/>
    <property type="match status" value="1"/>
</dbReference>
<dbReference type="Pfam" id="PF08448">
    <property type="entry name" value="PAS_4"/>
    <property type="match status" value="2"/>
</dbReference>
<dbReference type="PRINTS" id="PR00260">
    <property type="entry name" value="CHEMTRNSDUCR"/>
</dbReference>
<reference evidence="8" key="1">
    <citation type="journal article" date="2015" name="Proc. Natl. Acad. Sci. U.S.A.">
        <title>Networks of energetic and metabolic interactions define dynamics in microbial communities.</title>
        <authorList>
            <person name="Embree M."/>
            <person name="Liu J.K."/>
            <person name="Al-Bassam M.M."/>
            <person name="Zengler K."/>
        </authorList>
    </citation>
    <scope>NUCLEOTIDE SEQUENCE</scope>
</reference>
<evidence type="ECO:0000256" key="2">
    <source>
        <dbReference type="ARBA" id="ARBA00029447"/>
    </source>
</evidence>
<dbReference type="Gene3D" id="3.30.450.20">
    <property type="entry name" value="PAS domain"/>
    <property type="match status" value="2"/>
</dbReference>
<feature type="domain" description="PAC" evidence="6">
    <location>
        <begin position="298"/>
        <end position="349"/>
    </location>
</feature>
<feature type="domain" description="Methyl-accepting transducer" evidence="4">
    <location>
        <begin position="430"/>
        <end position="666"/>
    </location>
</feature>
<dbReference type="CDD" id="cd06225">
    <property type="entry name" value="HAMP"/>
    <property type="match status" value="1"/>
</dbReference>
<comment type="caution">
    <text evidence="8">The sequence shown here is derived from an EMBL/GenBank/DDBJ whole genome shotgun (WGS) entry which is preliminary data.</text>
</comment>
<gene>
    <name evidence="8" type="ORF">ASZ90_010378</name>
</gene>
<dbReference type="InterPro" id="IPR035965">
    <property type="entry name" value="PAS-like_dom_sf"/>
</dbReference>
<organism evidence="8">
    <name type="scientific">hydrocarbon metagenome</name>
    <dbReference type="NCBI Taxonomy" id="938273"/>
    <lineage>
        <taxon>unclassified sequences</taxon>
        <taxon>metagenomes</taxon>
        <taxon>ecological metagenomes</taxon>
    </lineage>
</organism>
<dbReference type="SMART" id="SM00283">
    <property type="entry name" value="MA"/>
    <property type="match status" value="1"/>
</dbReference>
<evidence type="ECO:0000259" key="4">
    <source>
        <dbReference type="PROSITE" id="PS50111"/>
    </source>
</evidence>
<evidence type="ECO:0000259" key="7">
    <source>
        <dbReference type="PROSITE" id="PS50885"/>
    </source>
</evidence>
<dbReference type="PROSITE" id="PS50113">
    <property type="entry name" value="PAC"/>
    <property type="match status" value="2"/>
</dbReference>
<dbReference type="PROSITE" id="PS50111">
    <property type="entry name" value="CHEMOTAXIS_TRANSDUC_2"/>
    <property type="match status" value="1"/>
</dbReference>
<feature type="domain" description="HAMP" evidence="7">
    <location>
        <begin position="42"/>
        <end position="87"/>
    </location>
</feature>
<dbReference type="Gene3D" id="1.10.287.950">
    <property type="entry name" value="Methyl-accepting chemotaxis protein"/>
    <property type="match status" value="1"/>
</dbReference>
<dbReference type="InterPro" id="IPR000014">
    <property type="entry name" value="PAS"/>
</dbReference>
<dbReference type="GO" id="GO:0007165">
    <property type="term" value="P:signal transduction"/>
    <property type="evidence" value="ECO:0007669"/>
    <property type="project" value="UniProtKB-KW"/>
</dbReference>
<evidence type="ECO:0008006" key="9">
    <source>
        <dbReference type="Google" id="ProtNLM"/>
    </source>
</evidence>
<feature type="domain" description="PAC" evidence="6">
    <location>
        <begin position="169"/>
        <end position="220"/>
    </location>
</feature>
<accession>A0A0W8FGB1</accession>
<dbReference type="NCBIfam" id="TIGR00229">
    <property type="entry name" value="sensory_box"/>
    <property type="match status" value="2"/>
</dbReference>
<protein>
    <recommendedName>
        <fullName evidence="9">Methyl-accepting chemotaxis protein</fullName>
    </recommendedName>
</protein>
<dbReference type="EMBL" id="LNQE01001248">
    <property type="protein sequence ID" value="KUG19876.1"/>
    <property type="molecule type" value="Genomic_DNA"/>
</dbReference>
<dbReference type="SMART" id="SM00304">
    <property type="entry name" value="HAMP"/>
    <property type="match status" value="3"/>
</dbReference>
<proteinExistence type="inferred from homology"/>
<comment type="similarity">
    <text evidence="2">Belongs to the methyl-accepting chemotaxis (MCP) protein family.</text>
</comment>